<organism evidence="2 3">
    <name type="scientific">Stereocaulon virgatum</name>
    <dbReference type="NCBI Taxonomy" id="373712"/>
    <lineage>
        <taxon>Eukaryota</taxon>
        <taxon>Fungi</taxon>
        <taxon>Dikarya</taxon>
        <taxon>Ascomycota</taxon>
        <taxon>Pezizomycotina</taxon>
        <taxon>Lecanoromycetes</taxon>
        <taxon>OSLEUM clade</taxon>
        <taxon>Lecanoromycetidae</taxon>
        <taxon>Lecanorales</taxon>
        <taxon>Lecanorineae</taxon>
        <taxon>Stereocaulaceae</taxon>
        <taxon>Stereocaulon</taxon>
    </lineage>
</organism>
<name>A0ABR3ZXX4_9LECA</name>
<evidence type="ECO:0000256" key="1">
    <source>
        <dbReference type="SAM" id="SignalP"/>
    </source>
</evidence>
<proteinExistence type="predicted"/>
<accession>A0ABR3ZXX4</accession>
<keyword evidence="3" id="KW-1185">Reference proteome</keyword>
<sequence>MHFIKSSMLLLASSAILITAAPTPLRPIIDPNLRRDKAGVDIADGFKRDMDTRPGVDIADGFKRDVKTGPGVDIADGFKRDVKTGPGVDIADGF</sequence>
<protein>
    <submittedName>
        <fullName evidence="2">Uncharacterized protein</fullName>
    </submittedName>
</protein>
<keyword evidence="1" id="KW-0732">Signal</keyword>
<reference evidence="2 3" key="1">
    <citation type="submission" date="2024-09" db="EMBL/GenBank/DDBJ databases">
        <title>Rethinking Asexuality: The Enigmatic Case of Functional Sexual Genes in Lepraria (Stereocaulaceae).</title>
        <authorList>
            <person name="Doellman M."/>
            <person name="Sun Y."/>
            <person name="Barcenas-Pena A."/>
            <person name="Lumbsch H.T."/>
            <person name="Grewe F."/>
        </authorList>
    </citation>
    <scope>NUCLEOTIDE SEQUENCE [LARGE SCALE GENOMIC DNA]</scope>
    <source>
        <strain evidence="2 3">Mercado 3170</strain>
    </source>
</reference>
<feature type="signal peptide" evidence="1">
    <location>
        <begin position="1"/>
        <end position="20"/>
    </location>
</feature>
<gene>
    <name evidence="2" type="ORF">N7G274_009689</name>
</gene>
<feature type="chain" id="PRO_5046540155" evidence="1">
    <location>
        <begin position="21"/>
        <end position="94"/>
    </location>
</feature>
<evidence type="ECO:0000313" key="3">
    <source>
        <dbReference type="Proteomes" id="UP001590950"/>
    </source>
</evidence>
<comment type="caution">
    <text evidence="2">The sequence shown here is derived from an EMBL/GenBank/DDBJ whole genome shotgun (WGS) entry which is preliminary data.</text>
</comment>
<evidence type="ECO:0000313" key="2">
    <source>
        <dbReference type="EMBL" id="KAL2037576.1"/>
    </source>
</evidence>
<dbReference type="EMBL" id="JBEFKJ010000039">
    <property type="protein sequence ID" value="KAL2037576.1"/>
    <property type="molecule type" value="Genomic_DNA"/>
</dbReference>
<dbReference type="Proteomes" id="UP001590950">
    <property type="component" value="Unassembled WGS sequence"/>
</dbReference>